<reference evidence="2" key="1">
    <citation type="journal article" date="2019" name="Int. J. Syst. Evol. Microbiol.">
        <title>The Global Catalogue of Microorganisms (GCM) 10K type strain sequencing project: providing services to taxonomists for standard genome sequencing and annotation.</title>
        <authorList>
            <consortium name="The Broad Institute Genomics Platform"/>
            <consortium name="The Broad Institute Genome Sequencing Center for Infectious Disease"/>
            <person name="Wu L."/>
            <person name="Ma J."/>
        </authorList>
    </citation>
    <scope>NUCLEOTIDE SEQUENCE [LARGE SCALE GENOMIC DNA]</scope>
    <source>
        <strain evidence="2">NBRC 112299</strain>
    </source>
</reference>
<gene>
    <name evidence="1" type="ORF">GCM10025876_18880</name>
</gene>
<protein>
    <submittedName>
        <fullName evidence="1">Uncharacterized protein</fullName>
    </submittedName>
</protein>
<evidence type="ECO:0000313" key="1">
    <source>
        <dbReference type="EMBL" id="GMA35684.1"/>
    </source>
</evidence>
<comment type="caution">
    <text evidence="1">The sequence shown here is derived from an EMBL/GenBank/DDBJ whole genome shotgun (WGS) entry which is preliminary data.</text>
</comment>
<accession>A0ABQ6IG43</accession>
<keyword evidence="2" id="KW-1185">Reference proteome</keyword>
<dbReference type="Proteomes" id="UP001157125">
    <property type="component" value="Unassembled WGS sequence"/>
</dbReference>
<proteinExistence type="predicted"/>
<evidence type="ECO:0000313" key="2">
    <source>
        <dbReference type="Proteomes" id="UP001157125"/>
    </source>
</evidence>
<name>A0ABQ6IG43_9MICO</name>
<dbReference type="EMBL" id="BSUN01000001">
    <property type="protein sequence ID" value="GMA35684.1"/>
    <property type="molecule type" value="Genomic_DNA"/>
</dbReference>
<organism evidence="1 2">
    <name type="scientific">Demequina litorisediminis</name>
    <dbReference type="NCBI Taxonomy" id="1849022"/>
    <lineage>
        <taxon>Bacteria</taxon>
        <taxon>Bacillati</taxon>
        <taxon>Actinomycetota</taxon>
        <taxon>Actinomycetes</taxon>
        <taxon>Micrococcales</taxon>
        <taxon>Demequinaceae</taxon>
        <taxon>Demequina</taxon>
    </lineage>
</organism>
<sequence>MTFAQVPEPAGVIVIVLDAGRLLLEPCGAPGGGGAASGGSVAVRGGGTHDLRRGGRADAVRLRIDVDYVRDDARHVVGRACREGKPHEGVGAVAGVGDVGKGLRDRVAAHDAGQAVGAQHPAVAWARLAHRDVHGNVRIDIAEDAQQHRPLGVVLGIGRTEATGVHQVLHKVVVGGDLVERAVAQQVGARVADVRHRQRGASAQEGRHRGAKARELWVVRCALDNLGVRLRDGVLEFVEGLVGAVRLAVERRQAPHRDRGCDVASRGAAHTVGDHQQVGTGEGGVLVVGAHQPHVGARGEVEGKEHAQAPRLERGRAQAQVVASLEWHRVTDALVVEVCAVGRTQVLHPPLVAFGEDPAVLGGAVVVIDDEGAGG</sequence>